<name>A0AAW1R5D1_9CHLO</name>
<evidence type="ECO:0000313" key="4">
    <source>
        <dbReference type="Proteomes" id="UP001489004"/>
    </source>
</evidence>
<dbReference type="PROSITE" id="PS51819">
    <property type="entry name" value="VOC"/>
    <property type="match status" value="1"/>
</dbReference>
<dbReference type="Pfam" id="PF00903">
    <property type="entry name" value="Glyoxalase"/>
    <property type="match status" value="1"/>
</dbReference>
<evidence type="ECO:0000313" key="3">
    <source>
        <dbReference type="EMBL" id="KAK9828838.1"/>
    </source>
</evidence>
<dbReference type="InterPro" id="IPR037523">
    <property type="entry name" value="VOC_core"/>
</dbReference>
<feature type="domain" description="VOC" evidence="2">
    <location>
        <begin position="18"/>
        <end position="138"/>
    </location>
</feature>
<dbReference type="Proteomes" id="UP001489004">
    <property type="component" value="Unassembled WGS sequence"/>
</dbReference>
<accession>A0AAW1R5D1</accession>
<feature type="region of interest" description="Disordered" evidence="1">
    <location>
        <begin position="278"/>
        <end position="305"/>
    </location>
</feature>
<dbReference type="InterPro" id="IPR004360">
    <property type="entry name" value="Glyas_Fos-R_dOase_dom"/>
</dbReference>
<comment type="caution">
    <text evidence="3">The sequence shown here is derived from an EMBL/GenBank/DDBJ whole genome shotgun (WGS) entry which is preliminary data.</text>
</comment>
<proteinExistence type="predicted"/>
<organism evidence="3 4">
    <name type="scientific">[Myrmecia] bisecta</name>
    <dbReference type="NCBI Taxonomy" id="41462"/>
    <lineage>
        <taxon>Eukaryota</taxon>
        <taxon>Viridiplantae</taxon>
        <taxon>Chlorophyta</taxon>
        <taxon>core chlorophytes</taxon>
        <taxon>Trebouxiophyceae</taxon>
        <taxon>Trebouxiales</taxon>
        <taxon>Trebouxiaceae</taxon>
        <taxon>Myrmecia</taxon>
    </lineage>
</organism>
<gene>
    <name evidence="3" type="ORF">WJX72_002343</name>
</gene>
<dbReference type="Gene3D" id="3.10.180.10">
    <property type="entry name" value="2,3-Dihydroxybiphenyl 1,2-Dioxygenase, domain 1"/>
    <property type="match status" value="1"/>
</dbReference>
<dbReference type="AlphaFoldDB" id="A0AAW1R5D1"/>
<dbReference type="PANTHER" id="PTHR40280">
    <property type="entry name" value="BLR6907 PROTEIN"/>
    <property type="match status" value="1"/>
</dbReference>
<evidence type="ECO:0000259" key="2">
    <source>
        <dbReference type="PROSITE" id="PS51819"/>
    </source>
</evidence>
<sequence>MVADIVSSTGQDVGGIVHFEHLNLEVPDLEQARIFYSEGLGLTLDPDTMGTQRGGLGVVWYNIGRQQFHIMKSNKGQNMPGNIHIVLPRLDLVHKQLEGLRGYFKGTKFNITAADGANGGLTIHLTDPWGQGFVVHNSDEDFPYERGISRIALHCPPDNIAALAHFYRTVFQARVEEAQDGSVKVYLGPGIRLTIFPDPSLDSSRDSLLSLYDGWHIAIYVAPYSHVFNSINDMNANYLDHTFADKSPTLPTALQNRQFRFQDIFELPGGARASHAAHAVPSTSGASLAEDAPAVNGSANSSTAVNGQKHGRLLYRFQHEVRSMHHPRFLHPLYNRPPGAEPFVPNQNTTY</sequence>
<dbReference type="InterPro" id="IPR029068">
    <property type="entry name" value="Glyas_Bleomycin-R_OHBP_Dase"/>
</dbReference>
<protein>
    <recommendedName>
        <fullName evidence="2">VOC domain-containing protein</fullName>
    </recommendedName>
</protein>
<dbReference type="EMBL" id="JALJOR010000001">
    <property type="protein sequence ID" value="KAK9828838.1"/>
    <property type="molecule type" value="Genomic_DNA"/>
</dbReference>
<dbReference type="PANTHER" id="PTHR40280:SF1">
    <property type="entry name" value="VOC DOMAIN-CONTAINING PROTEIN"/>
    <property type="match status" value="1"/>
</dbReference>
<reference evidence="3 4" key="1">
    <citation type="journal article" date="2024" name="Nat. Commun.">
        <title>Phylogenomics reveals the evolutionary origins of lichenization in chlorophyte algae.</title>
        <authorList>
            <person name="Puginier C."/>
            <person name="Libourel C."/>
            <person name="Otte J."/>
            <person name="Skaloud P."/>
            <person name="Haon M."/>
            <person name="Grisel S."/>
            <person name="Petersen M."/>
            <person name="Berrin J.G."/>
            <person name="Delaux P.M."/>
            <person name="Dal Grande F."/>
            <person name="Keller J."/>
        </authorList>
    </citation>
    <scope>NUCLEOTIDE SEQUENCE [LARGE SCALE GENOMIC DNA]</scope>
    <source>
        <strain evidence="3 4">SAG 2043</strain>
    </source>
</reference>
<evidence type="ECO:0000256" key="1">
    <source>
        <dbReference type="SAM" id="MobiDB-lite"/>
    </source>
</evidence>
<keyword evidence="4" id="KW-1185">Reference proteome</keyword>
<dbReference type="SUPFAM" id="SSF54593">
    <property type="entry name" value="Glyoxalase/Bleomycin resistance protein/Dihydroxybiphenyl dioxygenase"/>
    <property type="match status" value="2"/>
</dbReference>